<proteinExistence type="predicted"/>
<protein>
    <submittedName>
        <fullName evidence="1">Uncharacterized protein</fullName>
    </submittedName>
</protein>
<name>A0A2M7H3Y5_9BACT</name>
<evidence type="ECO:0000313" key="2">
    <source>
        <dbReference type="Proteomes" id="UP000230292"/>
    </source>
</evidence>
<evidence type="ECO:0000313" key="1">
    <source>
        <dbReference type="EMBL" id="PIW36950.1"/>
    </source>
</evidence>
<dbReference type="AlphaFoldDB" id="A0A2M7H3Y5"/>
<feature type="non-terminal residue" evidence="1">
    <location>
        <position position="1"/>
    </location>
</feature>
<sequence length="133" mass="13972">IEHTAVDALFQGHRPGAISHAEVQLGVDPVRLVAVLVRPGGLLLEAVRVRRPGDLGGAVTRLADEDEGGSRGLGIVLRHGDAVEGDAREGEEGQGLEAAVHLALRRIPRRVWLLECCAVAAKLLLVVDCLGTG</sequence>
<reference evidence="1 2" key="1">
    <citation type="submission" date="2017-09" db="EMBL/GenBank/DDBJ databases">
        <title>Depth-based differentiation of microbial function through sediment-hosted aquifers and enrichment of novel symbionts in the deep terrestrial subsurface.</title>
        <authorList>
            <person name="Probst A.J."/>
            <person name="Ladd B."/>
            <person name="Jarett J.K."/>
            <person name="Geller-Mcgrath D.E."/>
            <person name="Sieber C.M."/>
            <person name="Emerson J.B."/>
            <person name="Anantharaman K."/>
            <person name="Thomas B.C."/>
            <person name="Malmstrom R."/>
            <person name="Stieglmeier M."/>
            <person name="Klingl A."/>
            <person name="Woyke T."/>
            <person name="Ryan C.M."/>
            <person name="Banfield J.F."/>
        </authorList>
    </citation>
    <scope>NUCLEOTIDE SEQUENCE [LARGE SCALE GENOMIC DNA]</scope>
    <source>
        <strain evidence="1">CG15_BIG_FIL_POST_REV_8_21_14_020_45_12</strain>
    </source>
</reference>
<dbReference type="EMBL" id="PFGC01000035">
    <property type="protein sequence ID" value="PIW36950.1"/>
    <property type="molecule type" value="Genomic_DNA"/>
</dbReference>
<comment type="caution">
    <text evidence="1">The sequence shown here is derived from an EMBL/GenBank/DDBJ whole genome shotgun (WGS) entry which is preliminary data.</text>
</comment>
<organism evidence="1 2">
    <name type="scientific">Candidatus Kerfeldbacteria bacterium CG15_BIG_FIL_POST_REV_8_21_14_020_45_12</name>
    <dbReference type="NCBI Taxonomy" id="2014247"/>
    <lineage>
        <taxon>Bacteria</taxon>
        <taxon>Candidatus Kerfeldiibacteriota</taxon>
    </lineage>
</organism>
<accession>A0A2M7H3Y5</accession>
<gene>
    <name evidence="1" type="ORF">COW24_02645</name>
</gene>
<dbReference type="Proteomes" id="UP000230292">
    <property type="component" value="Unassembled WGS sequence"/>
</dbReference>